<dbReference type="Gene3D" id="2.60.40.680">
    <property type="match status" value="1"/>
</dbReference>
<organism evidence="2 3">
    <name type="scientific">Lacimicrobium alkaliphilum</name>
    <dbReference type="NCBI Taxonomy" id="1526571"/>
    <lineage>
        <taxon>Bacteria</taxon>
        <taxon>Pseudomonadati</taxon>
        <taxon>Pseudomonadota</taxon>
        <taxon>Gammaproteobacteria</taxon>
        <taxon>Alteromonadales</taxon>
        <taxon>Alteromonadaceae</taxon>
        <taxon>Lacimicrobium</taxon>
    </lineage>
</organism>
<dbReference type="EMBL" id="BMGJ01000006">
    <property type="protein sequence ID" value="GGD63312.1"/>
    <property type="molecule type" value="Genomic_DNA"/>
</dbReference>
<name>A0ABQ1RDT4_9ALTE</name>
<comment type="caution">
    <text evidence="2">The sequence shown here is derived from an EMBL/GenBank/DDBJ whole genome shotgun (WGS) entry which is preliminary data.</text>
</comment>
<keyword evidence="3" id="KW-1185">Reference proteome</keyword>
<dbReference type="InterPro" id="IPR008965">
    <property type="entry name" value="CBM2/CBM3_carb-bd_dom_sf"/>
</dbReference>
<dbReference type="SUPFAM" id="SSF49384">
    <property type="entry name" value="Carbohydrate-binding domain"/>
    <property type="match status" value="1"/>
</dbReference>
<keyword evidence="1" id="KW-0732">Signal</keyword>
<dbReference type="RefSeq" id="WP_099034244.1">
    <property type="nucleotide sequence ID" value="NZ_BMGJ01000006.1"/>
</dbReference>
<evidence type="ECO:0000313" key="2">
    <source>
        <dbReference type="EMBL" id="GGD63312.1"/>
    </source>
</evidence>
<evidence type="ECO:0000256" key="1">
    <source>
        <dbReference type="SAM" id="SignalP"/>
    </source>
</evidence>
<protein>
    <recommendedName>
        <fullName evidence="4">Cohesin domain-containing protein</fullName>
    </recommendedName>
</protein>
<evidence type="ECO:0000313" key="3">
    <source>
        <dbReference type="Proteomes" id="UP000614272"/>
    </source>
</evidence>
<gene>
    <name evidence="2" type="ORF">GCM10011357_18240</name>
</gene>
<dbReference type="Proteomes" id="UP000614272">
    <property type="component" value="Unassembled WGS sequence"/>
</dbReference>
<evidence type="ECO:0008006" key="4">
    <source>
        <dbReference type="Google" id="ProtNLM"/>
    </source>
</evidence>
<feature type="signal peptide" evidence="1">
    <location>
        <begin position="1"/>
        <end position="23"/>
    </location>
</feature>
<sequence>MTKITKVLTAGILACGLSCNSFAAPILSFNNQAAPLEQNYQLGDNIALELWISGLDSADLGGFDIGLVFDQAVSPFSSLLFSDDWFDFDESLSGTGTLNLASLSSQFDLSSQEDSLLLATLNFNASSIGTSILAFSDVLLSDGQGFELSAQNFAATLNISDIPDGNQIPEPGSVALLLFAVLAMRLNRQK</sequence>
<proteinExistence type="predicted"/>
<accession>A0ABQ1RDT4</accession>
<feature type="chain" id="PRO_5046454807" description="Cohesin domain-containing protein" evidence="1">
    <location>
        <begin position="24"/>
        <end position="190"/>
    </location>
</feature>
<reference evidence="3" key="1">
    <citation type="journal article" date="2019" name="Int. J. Syst. Evol. Microbiol.">
        <title>The Global Catalogue of Microorganisms (GCM) 10K type strain sequencing project: providing services to taxonomists for standard genome sequencing and annotation.</title>
        <authorList>
            <consortium name="The Broad Institute Genomics Platform"/>
            <consortium name="The Broad Institute Genome Sequencing Center for Infectious Disease"/>
            <person name="Wu L."/>
            <person name="Ma J."/>
        </authorList>
    </citation>
    <scope>NUCLEOTIDE SEQUENCE [LARGE SCALE GENOMIC DNA]</scope>
    <source>
        <strain evidence="3">CGMCC 1.12923</strain>
    </source>
</reference>